<sequence>MTIKEGNVKEPSEYEWEAWHQVQKFKGRRLSHGVEQINRLAAQGVAKVSEGADWVGARVEEQLQSKPRAKAVVSHVRGAAAKGADRVSDAAGAVGGRVPDWVGTSASAAASSVASVSRLGLSPARVVRKHQKAGHDVTQLHHLRNLDLEVVDAVRGRAANWYYPAMAAASGVGTGAALTGGTTAVVVGAGVGAAPGAAAIAGALAVDTAAIVALSSRSVGQIALSYGYDPEQPEEKLFVLAIINAGTAATSSAKYAAFADVSKLTQALVRKKAWKVLNDSVVTKVATKFSSAFGVRLTQQGLGKLVPGAGMAVGATLNWATLESIVDAADVAYRWRFLADKYPHLVDESAAFGGVDDEEAVDLQDVDISVVDVLTAEGVVIDDGDEPQSPGDVRLP</sequence>
<dbReference type="PANTHER" id="PTHR41260">
    <property type="entry name" value="PROTEIN ECSC"/>
    <property type="match status" value="1"/>
</dbReference>
<accession>A0ABS9PXU7</accession>
<evidence type="ECO:0000313" key="2">
    <source>
        <dbReference type="Proteomes" id="UP001521931"/>
    </source>
</evidence>
<reference evidence="1 2" key="1">
    <citation type="submission" date="2022-02" db="EMBL/GenBank/DDBJ databases">
        <title>Uncovering new skin microbiome diversity through culturing and metagenomics.</title>
        <authorList>
            <person name="Conlan S."/>
            <person name="Deming C."/>
            <person name="Nisc Comparative Sequencing Program N."/>
            <person name="Segre J.A."/>
        </authorList>
    </citation>
    <scope>NUCLEOTIDE SEQUENCE [LARGE SCALE GENOMIC DNA]</scope>
    <source>
        <strain evidence="1 2">ACRQZ</strain>
    </source>
</reference>
<dbReference type="PANTHER" id="PTHR41260:SF1">
    <property type="entry name" value="PROTEIN ECSC"/>
    <property type="match status" value="1"/>
</dbReference>
<proteinExistence type="predicted"/>
<comment type="caution">
    <text evidence="1">The sequence shown here is derived from an EMBL/GenBank/DDBJ whole genome shotgun (WGS) entry which is preliminary data.</text>
</comment>
<dbReference type="Pfam" id="PF12787">
    <property type="entry name" value="EcsC"/>
    <property type="match status" value="1"/>
</dbReference>
<dbReference type="RefSeq" id="WP_239261433.1">
    <property type="nucleotide sequence ID" value="NZ_JAKRCV010000001.1"/>
</dbReference>
<dbReference type="EMBL" id="JAKRCV010000001">
    <property type="protein sequence ID" value="MCG7320453.1"/>
    <property type="molecule type" value="Genomic_DNA"/>
</dbReference>
<organism evidence="1 2">
    <name type="scientific">Arsenicicoccus bolidensis</name>
    <dbReference type="NCBI Taxonomy" id="229480"/>
    <lineage>
        <taxon>Bacteria</taxon>
        <taxon>Bacillati</taxon>
        <taxon>Actinomycetota</taxon>
        <taxon>Actinomycetes</taxon>
        <taxon>Micrococcales</taxon>
        <taxon>Intrasporangiaceae</taxon>
        <taxon>Arsenicicoccus</taxon>
    </lineage>
</organism>
<dbReference type="Proteomes" id="UP001521931">
    <property type="component" value="Unassembled WGS sequence"/>
</dbReference>
<keyword evidence="2" id="KW-1185">Reference proteome</keyword>
<protein>
    <submittedName>
        <fullName evidence="1">EcsC family protein</fullName>
    </submittedName>
</protein>
<evidence type="ECO:0000313" key="1">
    <source>
        <dbReference type="EMBL" id="MCG7320453.1"/>
    </source>
</evidence>
<name>A0ABS9PXU7_9MICO</name>
<gene>
    <name evidence="1" type="ORF">MHL29_00890</name>
</gene>
<dbReference type="InterPro" id="IPR024787">
    <property type="entry name" value="EcsC"/>
</dbReference>